<comment type="caution">
    <text evidence="1">The sequence shown here is derived from an EMBL/GenBank/DDBJ whole genome shotgun (WGS) entry which is preliminary data.</text>
</comment>
<name>A0ABS4FVS8_9BACL</name>
<evidence type="ECO:0000313" key="2">
    <source>
        <dbReference type="Proteomes" id="UP001519272"/>
    </source>
</evidence>
<accession>A0ABS4FVS8</accession>
<protein>
    <submittedName>
        <fullName evidence="1">Uncharacterized protein</fullName>
    </submittedName>
</protein>
<proteinExistence type="predicted"/>
<dbReference type="Proteomes" id="UP001519272">
    <property type="component" value="Unassembled WGS sequence"/>
</dbReference>
<sequence>MMENTYVDIYKRVWGSSYITGEIEVDSSSQEILITTDVTSYPITVPTGKYKTSFQKQESEIIDELKAQVQNIPLEVQLGFVHNSPKYCCIVFKMNNEETITDITGSFADKFFSGTE</sequence>
<dbReference type="RefSeq" id="WP_210090274.1">
    <property type="nucleotide sequence ID" value="NZ_JAGGKG010000017.1"/>
</dbReference>
<keyword evidence="2" id="KW-1185">Reference proteome</keyword>
<dbReference type="EMBL" id="JAGGKG010000017">
    <property type="protein sequence ID" value="MBP1906680.1"/>
    <property type="molecule type" value="Genomic_DNA"/>
</dbReference>
<organism evidence="1 2">
    <name type="scientific">Paenibacillus turicensis</name>
    <dbReference type="NCBI Taxonomy" id="160487"/>
    <lineage>
        <taxon>Bacteria</taxon>
        <taxon>Bacillati</taxon>
        <taxon>Bacillota</taxon>
        <taxon>Bacilli</taxon>
        <taxon>Bacillales</taxon>
        <taxon>Paenibacillaceae</taxon>
        <taxon>Paenibacillus</taxon>
    </lineage>
</organism>
<reference evidence="1 2" key="1">
    <citation type="submission" date="2021-03" db="EMBL/GenBank/DDBJ databases">
        <title>Genomic Encyclopedia of Type Strains, Phase IV (KMG-IV): sequencing the most valuable type-strain genomes for metagenomic binning, comparative biology and taxonomic classification.</title>
        <authorList>
            <person name="Goeker M."/>
        </authorList>
    </citation>
    <scope>NUCLEOTIDE SEQUENCE [LARGE SCALE GENOMIC DNA]</scope>
    <source>
        <strain evidence="1 2">DSM 14349</strain>
    </source>
</reference>
<evidence type="ECO:0000313" key="1">
    <source>
        <dbReference type="EMBL" id="MBP1906680.1"/>
    </source>
</evidence>
<gene>
    <name evidence="1" type="ORF">J2Z32_003344</name>
</gene>